<keyword evidence="10 12" id="KW-0234">DNA repair</keyword>
<dbReference type="Proteomes" id="UP001065549">
    <property type="component" value="Unassembled WGS sequence"/>
</dbReference>
<evidence type="ECO:0000256" key="1">
    <source>
        <dbReference type="ARBA" id="ARBA00004496"/>
    </source>
</evidence>
<dbReference type="AlphaFoldDB" id="A0A9J6QN49"/>
<keyword evidence="16" id="KW-1185">Reference proteome</keyword>
<evidence type="ECO:0000256" key="10">
    <source>
        <dbReference type="ARBA" id="ARBA00023204"/>
    </source>
</evidence>
<keyword evidence="7 12" id="KW-0227">DNA damage</keyword>
<keyword evidence="6 12" id="KW-0547">Nucleotide-binding</keyword>
<evidence type="ECO:0000256" key="6">
    <source>
        <dbReference type="ARBA" id="ARBA00022741"/>
    </source>
</evidence>
<dbReference type="GO" id="GO:0005737">
    <property type="term" value="C:cytoplasm"/>
    <property type="evidence" value="ECO:0007669"/>
    <property type="project" value="UniProtKB-SubCell"/>
</dbReference>
<evidence type="ECO:0000256" key="2">
    <source>
        <dbReference type="ARBA" id="ARBA00008016"/>
    </source>
</evidence>
<dbReference type="GO" id="GO:0005524">
    <property type="term" value="F:ATP binding"/>
    <property type="evidence" value="ECO:0007669"/>
    <property type="project" value="UniProtKB-UniRule"/>
</dbReference>
<dbReference type="InterPro" id="IPR027417">
    <property type="entry name" value="P-loop_NTPase"/>
</dbReference>
<dbReference type="NCBIfam" id="TIGR00611">
    <property type="entry name" value="recf"/>
    <property type="match status" value="1"/>
</dbReference>
<feature type="binding site" evidence="12">
    <location>
        <begin position="30"/>
        <end position="37"/>
    </location>
    <ligand>
        <name>ATP</name>
        <dbReference type="ChEBI" id="CHEBI:30616"/>
    </ligand>
</feature>
<dbReference type="Gene3D" id="3.40.50.300">
    <property type="entry name" value="P-loop containing nucleotide triphosphate hydrolases"/>
    <property type="match status" value="1"/>
</dbReference>
<feature type="domain" description="RecF/RecN/SMC N-terminal" evidence="14">
    <location>
        <begin position="2"/>
        <end position="335"/>
    </location>
</feature>
<comment type="subcellular location">
    <subcellularLocation>
        <location evidence="1 12 13">Cytoplasm</location>
    </subcellularLocation>
</comment>
<evidence type="ECO:0000259" key="14">
    <source>
        <dbReference type="Pfam" id="PF02463"/>
    </source>
</evidence>
<dbReference type="GO" id="GO:0003697">
    <property type="term" value="F:single-stranded DNA binding"/>
    <property type="evidence" value="ECO:0007669"/>
    <property type="project" value="UniProtKB-UniRule"/>
</dbReference>
<keyword evidence="5 12" id="KW-0235">DNA replication</keyword>
<dbReference type="InterPro" id="IPR003395">
    <property type="entry name" value="RecF/RecN/SMC_N"/>
</dbReference>
<comment type="similarity">
    <text evidence="2 12 13">Belongs to the RecF family.</text>
</comment>
<evidence type="ECO:0000313" key="16">
    <source>
        <dbReference type="Proteomes" id="UP001065549"/>
    </source>
</evidence>
<comment type="caution">
    <text evidence="15">The sequence shown here is derived from an EMBL/GenBank/DDBJ whole genome shotgun (WGS) entry which is preliminary data.</text>
</comment>
<evidence type="ECO:0000256" key="7">
    <source>
        <dbReference type="ARBA" id="ARBA00022763"/>
    </source>
</evidence>
<gene>
    <name evidence="12 15" type="primary">recF</name>
    <name evidence="15" type="ORF">OBO34_02950</name>
</gene>
<reference evidence="15" key="1">
    <citation type="submission" date="2022-09" db="EMBL/GenBank/DDBJ databases">
        <title>Culturomic study of gut microbiota in children with autism spectrum disorder.</title>
        <authorList>
            <person name="Efimov B.A."/>
            <person name="Chaplin A.V."/>
            <person name="Sokolova S.R."/>
            <person name="Pikina A.P."/>
            <person name="Korzhanova M."/>
            <person name="Belova V."/>
            <person name="Korostin D."/>
        </authorList>
    </citation>
    <scope>NUCLEOTIDE SEQUENCE</scope>
    <source>
        <strain evidence="15">ASD5510</strain>
    </source>
</reference>
<evidence type="ECO:0000256" key="4">
    <source>
        <dbReference type="ARBA" id="ARBA00022490"/>
    </source>
</evidence>
<dbReference type="SUPFAM" id="SSF52540">
    <property type="entry name" value="P-loop containing nucleoside triphosphate hydrolases"/>
    <property type="match status" value="1"/>
</dbReference>
<dbReference type="GO" id="GO:0009432">
    <property type="term" value="P:SOS response"/>
    <property type="evidence" value="ECO:0007669"/>
    <property type="project" value="UniProtKB-UniRule"/>
</dbReference>
<evidence type="ECO:0000256" key="3">
    <source>
        <dbReference type="ARBA" id="ARBA00020170"/>
    </source>
</evidence>
<evidence type="ECO:0000256" key="11">
    <source>
        <dbReference type="ARBA" id="ARBA00023236"/>
    </source>
</evidence>
<comment type="function">
    <text evidence="12 13">The RecF protein is involved in DNA metabolism; it is required for DNA replication and normal SOS inducibility. RecF binds preferentially to single-stranded, linear DNA. It also seems to bind ATP.</text>
</comment>
<dbReference type="RefSeq" id="WP_253020717.1">
    <property type="nucleotide sequence ID" value="NZ_JAOSHN010000001.1"/>
</dbReference>
<keyword evidence="4 12" id="KW-0963">Cytoplasm</keyword>
<dbReference type="GO" id="GO:0000731">
    <property type="term" value="P:DNA synthesis involved in DNA repair"/>
    <property type="evidence" value="ECO:0007669"/>
    <property type="project" value="TreeGrafter"/>
</dbReference>
<keyword evidence="8 12" id="KW-0067">ATP-binding</keyword>
<evidence type="ECO:0000313" key="15">
    <source>
        <dbReference type="EMBL" id="MCU7377309.1"/>
    </source>
</evidence>
<evidence type="ECO:0000256" key="9">
    <source>
        <dbReference type="ARBA" id="ARBA00023125"/>
    </source>
</evidence>
<dbReference type="Gene3D" id="1.20.1050.90">
    <property type="entry name" value="RecF/RecN/SMC, N-terminal domain"/>
    <property type="match status" value="1"/>
</dbReference>
<protein>
    <recommendedName>
        <fullName evidence="3 12">DNA replication and repair protein RecF</fullName>
    </recommendedName>
</protein>
<dbReference type="GO" id="GO:0006302">
    <property type="term" value="P:double-strand break repair"/>
    <property type="evidence" value="ECO:0007669"/>
    <property type="project" value="TreeGrafter"/>
</dbReference>
<dbReference type="InterPro" id="IPR018078">
    <property type="entry name" value="DNA-binding_RecF_CS"/>
</dbReference>
<sequence length="360" mass="42263">MYIKEIQLKDFRNYEQLTAEFHKNVNIFLGQNAQGKTNLLESIYITSMGKSFRTNKDREMIRFGEDFFRVRVKAFKEEELVVEIAVNQEGKKGIKIDGAKARKMSQLLEQIYIVIFSPEDLRIVKDEPEKRRKFIDRELCQIKPSYYDNLNRYKKALLQRNAYLKEPRIDEGVLEIWDAELAQYGSQIIAQRNEFIKKLSKISSQIHQGITNHKEYLEIFYEPSIQTCENQKQIFIEELQKCRRRDIRNRTTGKGPHKDDLQLKANGIDIRNFGSQGQQRTAALSLKLSEIRLIREETGENPILLLDDVLSELDQERQNFLIRSLSDTQIFITTTEISRQAIQSLGEIRYFNIENGKIIS</sequence>
<keyword evidence="11 12" id="KW-0742">SOS response</keyword>
<keyword evidence="9 12" id="KW-0238">DNA-binding</keyword>
<organism evidence="15 16">
    <name type="scientific">Hominibacterium faecale</name>
    <dbReference type="NCBI Taxonomy" id="2839743"/>
    <lineage>
        <taxon>Bacteria</taxon>
        <taxon>Bacillati</taxon>
        <taxon>Bacillota</taxon>
        <taxon>Clostridia</taxon>
        <taxon>Peptostreptococcales</taxon>
        <taxon>Anaerovoracaceae</taxon>
        <taxon>Hominibacterium</taxon>
    </lineage>
</organism>
<evidence type="ECO:0000256" key="8">
    <source>
        <dbReference type="ARBA" id="ARBA00022840"/>
    </source>
</evidence>
<dbReference type="GO" id="GO:0006260">
    <property type="term" value="P:DNA replication"/>
    <property type="evidence" value="ECO:0007669"/>
    <property type="project" value="UniProtKB-UniRule"/>
</dbReference>
<dbReference type="InterPro" id="IPR042174">
    <property type="entry name" value="RecF_2"/>
</dbReference>
<dbReference type="InterPro" id="IPR001238">
    <property type="entry name" value="DNA-binding_RecF"/>
</dbReference>
<dbReference type="PANTHER" id="PTHR32182:SF0">
    <property type="entry name" value="DNA REPLICATION AND REPAIR PROTEIN RECF"/>
    <property type="match status" value="1"/>
</dbReference>
<evidence type="ECO:0000256" key="13">
    <source>
        <dbReference type="RuleBase" id="RU000578"/>
    </source>
</evidence>
<dbReference type="PROSITE" id="PS00618">
    <property type="entry name" value="RECF_2"/>
    <property type="match status" value="1"/>
</dbReference>
<evidence type="ECO:0000256" key="5">
    <source>
        <dbReference type="ARBA" id="ARBA00022705"/>
    </source>
</evidence>
<dbReference type="PANTHER" id="PTHR32182">
    <property type="entry name" value="DNA REPLICATION AND REPAIR PROTEIN RECF"/>
    <property type="match status" value="1"/>
</dbReference>
<dbReference type="PROSITE" id="PS00617">
    <property type="entry name" value="RECF_1"/>
    <property type="match status" value="1"/>
</dbReference>
<proteinExistence type="inferred from homology"/>
<dbReference type="Pfam" id="PF02463">
    <property type="entry name" value="SMC_N"/>
    <property type="match status" value="1"/>
</dbReference>
<evidence type="ECO:0000256" key="12">
    <source>
        <dbReference type="HAMAP-Rule" id="MF_00365"/>
    </source>
</evidence>
<name>A0A9J6QN49_9FIRM</name>
<dbReference type="EMBL" id="JAOSHN010000001">
    <property type="protein sequence ID" value="MCU7377309.1"/>
    <property type="molecule type" value="Genomic_DNA"/>
</dbReference>
<dbReference type="CDD" id="cd03242">
    <property type="entry name" value="ABC_RecF"/>
    <property type="match status" value="1"/>
</dbReference>
<accession>A0A9J6QN49</accession>
<dbReference type="HAMAP" id="MF_00365">
    <property type="entry name" value="RecF"/>
    <property type="match status" value="1"/>
</dbReference>